<evidence type="ECO:0000259" key="2">
    <source>
        <dbReference type="Pfam" id="PF25213"/>
    </source>
</evidence>
<protein>
    <recommendedName>
        <fullName evidence="2">HVO-A0261-like N-terminal domain-containing protein</fullName>
    </recommendedName>
</protein>
<feature type="transmembrane region" description="Helical" evidence="1">
    <location>
        <begin position="38"/>
        <end position="56"/>
    </location>
</feature>
<dbReference type="InterPro" id="IPR057527">
    <property type="entry name" value="HVO_A0261-like_N"/>
</dbReference>
<keyword evidence="4" id="KW-1185">Reference proteome</keyword>
<dbReference type="SUPFAM" id="SSF46785">
    <property type="entry name" value="Winged helix' DNA-binding domain"/>
    <property type="match status" value="1"/>
</dbReference>
<dbReference type="EMBL" id="FOZK01000002">
    <property type="protein sequence ID" value="SFR97853.1"/>
    <property type="molecule type" value="Genomic_DNA"/>
</dbReference>
<dbReference type="Pfam" id="PF25213">
    <property type="entry name" value="HVO_A0261_N"/>
    <property type="match status" value="1"/>
</dbReference>
<name>A0A1I6L2W9_9EURY</name>
<organism evidence="3 4">
    <name type="scientific">Halomicrobium zhouii</name>
    <dbReference type="NCBI Taxonomy" id="767519"/>
    <lineage>
        <taxon>Archaea</taxon>
        <taxon>Methanobacteriati</taxon>
        <taxon>Methanobacteriota</taxon>
        <taxon>Stenosarchaea group</taxon>
        <taxon>Halobacteria</taxon>
        <taxon>Halobacteriales</taxon>
        <taxon>Haloarculaceae</taxon>
        <taxon>Halomicrobium</taxon>
    </lineage>
</organism>
<evidence type="ECO:0000313" key="4">
    <source>
        <dbReference type="Proteomes" id="UP000199062"/>
    </source>
</evidence>
<sequence>MAPLTAFQAYNLVIGLVVGAELVYLLRAESAVTGYRRFMLVTVFGVVTFVVAGPVAEVLAPSLVHWVHGVGALLVVLGLYSPVRNDLRTEGWARVLLCDPSQIRSPADWMRPMDDAILELFHSSELVLTPAVVALNIDRSREAVNRRLTALADRDLVERVERGKYRLTPLGEQYLRGRLHVSMLTRQGKESNRPEREPPAER</sequence>
<evidence type="ECO:0000256" key="1">
    <source>
        <dbReference type="SAM" id="Phobius"/>
    </source>
</evidence>
<dbReference type="InterPro" id="IPR036388">
    <property type="entry name" value="WH-like_DNA-bd_sf"/>
</dbReference>
<gene>
    <name evidence="3" type="ORF">SAMN05216559_1927</name>
</gene>
<proteinExistence type="predicted"/>
<dbReference type="OrthoDB" id="285635at2157"/>
<dbReference type="AlphaFoldDB" id="A0A1I6L2W9"/>
<dbReference type="InterPro" id="IPR036390">
    <property type="entry name" value="WH_DNA-bd_sf"/>
</dbReference>
<keyword evidence="1" id="KW-0812">Transmembrane</keyword>
<dbReference type="RefSeq" id="WP_089816213.1">
    <property type="nucleotide sequence ID" value="NZ_FOZK01000002.1"/>
</dbReference>
<dbReference type="Proteomes" id="UP000199062">
    <property type="component" value="Unassembled WGS sequence"/>
</dbReference>
<dbReference type="STRING" id="767519.SAMN05216559_1927"/>
<dbReference type="Gene3D" id="1.10.10.10">
    <property type="entry name" value="Winged helix-like DNA-binding domain superfamily/Winged helix DNA-binding domain"/>
    <property type="match status" value="1"/>
</dbReference>
<accession>A0A1I6L2W9</accession>
<keyword evidence="1" id="KW-1133">Transmembrane helix</keyword>
<feature type="transmembrane region" description="Helical" evidence="1">
    <location>
        <begin position="62"/>
        <end position="80"/>
    </location>
</feature>
<keyword evidence="1" id="KW-0472">Membrane</keyword>
<feature type="domain" description="HVO-A0261-like N-terminal" evidence="2">
    <location>
        <begin position="128"/>
        <end position="176"/>
    </location>
</feature>
<evidence type="ECO:0000313" key="3">
    <source>
        <dbReference type="EMBL" id="SFR97853.1"/>
    </source>
</evidence>
<reference evidence="3 4" key="1">
    <citation type="submission" date="2016-10" db="EMBL/GenBank/DDBJ databases">
        <authorList>
            <person name="de Groot N.N."/>
        </authorList>
    </citation>
    <scope>NUCLEOTIDE SEQUENCE [LARGE SCALE GENOMIC DNA]</scope>
    <source>
        <strain evidence="3 4">CGMCC 1.10457</strain>
    </source>
</reference>
<feature type="transmembrane region" description="Helical" evidence="1">
    <location>
        <begin position="6"/>
        <end position="26"/>
    </location>
</feature>